<evidence type="ECO:0000313" key="4">
    <source>
        <dbReference type="EMBL" id="RDY82734.1"/>
    </source>
</evidence>
<dbReference type="Proteomes" id="UP000093122">
    <property type="component" value="Unassembled WGS sequence"/>
</dbReference>
<dbReference type="AlphaFoldDB" id="A0A0E1ELM2"/>
<gene>
    <name evidence="3" type="ORF">AX245_11255</name>
    <name evidence="4" type="ORF">C4618_05125</name>
    <name evidence="5" type="ORF">NCTC8181_00354</name>
    <name evidence="7" type="ORF">NCTC8184_01865</name>
    <name evidence="6" type="ORF">NCTC8185_00168</name>
    <name evidence="2" type="ORF">WA04_05065</name>
    <name evidence="1" type="ORF">WA45_00040</name>
</gene>
<reference evidence="4 13" key="3">
    <citation type="journal article" date="2018" name="Emerg. Microbes Infect.">
        <title>Phenotypic and molecular analysis of nontypeable Group B streptococci: identification of cps2a and hybrid cps2a/cps5 Group B streptococcal capsule gene clusters.</title>
        <authorList>
            <person name="Alhhazmi A."/>
            <person name="Tyrrell G.J."/>
        </authorList>
    </citation>
    <scope>NUCLEOTIDE SEQUENCE [LARGE SCALE GENOMIC DNA]</scope>
    <source>
        <strain evidence="4 13">PLGBS17</strain>
    </source>
</reference>
<evidence type="ECO:0000313" key="3">
    <source>
        <dbReference type="EMBL" id="OCM71043.1"/>
    </source>
</evidence>
<evidence type="ECO:0000313" key="13">
    <source>
        <dbReference type="Proteomes" id="UP000256718"/>
    </source>
</evidence>
<name>A0A0E1ELM2_STRAG</name>
<dbReference type="EMBL" id="LR134265">
    <property type="protein sequence ID" value="VED65805.1"/>
    <property type="molecule type" value="Genomic_DNA"/>
</dbReference>
<sequence length="66" mass="7839">MPIQALCQLLKGSRSGYYKWLNRQKTDFETKNTKLMAKIKELHRLYNGILGYRRMTTFINRQLGTT</sequence>
<evidence type="ECO:0000313" key="7">
    <source>
        <dbReference type="EMBL" id="VED65805.1"/>
    </source>
</evidence>
<evidence type="ECO:0000313" key="2">
    <source>
        <dbReference type="EMBL" id="KLL39331.1"/>
    </source>
</evidence>
<dbReference type="EMBL" id="QHGZ01000133">
    <property type="protein sequence ID" value="RDY82734.1"/>
    <property type="molecule type" value="Genomic_DNA"/>
</dbReference>
<protein>
    <submittedName>
        <fullName evidence="2 4">Transposase</fullName>
    </submittedName>
    <submittedName>
        <fullName evidence="5">ISSth1, transposase (Orf2), IS3 family</fullName>
    </submittedName>
</protein>
<evidence type="ECO:0000313" key="11">
    <source>
        <dbReference type="Proteomes" id="UP000250200"/>
    </source>
</evidence>
<reference evidence="8 9" key="1">
    <citation type="journal article" date="2015" name="PLoS ONE">
        <title>Genomic analysis reveals the molecular basis for capsule loss in the group B streptococcus population.</title>
        <authorList>
            <consortium name="DEVANI Consortium"/>
            <person name="Rosini R."/>
            <person name="Campisi E."/>
            <person name="De Chiara M."/>
            <person name="Tettelin H."/>
            <person name="Rinaudo D."/>
            <person name="Toniolo C."/>
            <person name="Metruccio M."/>
            <person name="Guidotti S."/>
            <person name="Sorensen U.B."/>
            <person name="Kilian M."/>
            <person name="Ramirez M."/>
            <person name="Janulczyk R."/>
            <person name="Donati C."/>
            <person name="Grandi G."/>
            <person name="Margarit I."/>
        </authorList>
    </citation>
    <scope>NUCLEOTIDE SEQUENCE [LARGE SCALE GENOMIC DNA]</scope>
    <source>
        <strain evidence="2 9">DK-B-USS-215</strain>
        <strain evidence="1 8">ES-PW-063</strain>
    </source>
</reference>
<proteinExistence type="predicted"/>
<dbReference type="Proteomes" id="UP000035346">
    <property type="component" value="Unassembled WGS sequence"/>
</dbReference>
<dbReference type="EMBL" id="MAWT01000041">
    <property type="protein sequence ID" value="OCM71043.1"/>
    <property type="molecule type" value="Genomic_DNA"/>
</dbReference>
<reference evidence="3 10" key="2">
    <citation type="journal article" date="2016" name="Sci. Rep.">
        <title>Serotype IV Streptococcus agalactiae ST-452 has arisen from large genomic recombination events between CC23 and the hypervirulent CC17 lineages.</title>
        <authorList>
            <person name="Campisi E."/>
            <person name="Rinaudo C.D."/>
            <person name="Donati C."/>
            <person name="Barucco M."/>
            <person name="Torricelli G."/>
            <person name="Edwards M.S."/>
            <person name="Baker C.J."/>
            <person name="Margarit I."/>
            <person name="Rosini R."/>
        </authorList>
    </citation>
    <scope>NUCLEOTIDE SEQUENCE [LARGE SCALE GENOMIC DNA]</scope>
    <source>
        <strain evidence="3 10">CZ-PW-140</strain>
    </source>
</reference>
<dbReference type="EMBL" id="LBKL01000059">
    <property type="protein sequence ID" value="KLL39331.1"/>
    <property type="molecule type" value="Genomic_DNA"/>
</dbReference>
<evidence type="ECO:0000313" key="1">
    <source>
        <dbReference type="EMBL" id="KLJ32064.1"/>
    </source>
</evidence>
<evidence type="ECO:0000313" key="5">
    <source>
        <dbReference type="EMBL" id="SQA17429.1"/>
    </source>
</evidence>
<dbReference type="EMBL" id="UAVB01000001">
    <property type="protein sequence ID" value="SQA17429.1"/>
    <property type="molecule type" value="Genomic_DNA"/>
</dbReference>
<evidence type="ECO:0000313" key="14">
    <source>
        <dbReference type="Proteomes" id="UP000268870"/>
    </source>
</evidence>
<reference evidence="11 12" key="4">
    <citation type="submission" date="2018-06" db="EMBL/GenBank/DDBJ databases">
        <authorList>
            <consortium name="Pathogen Informatics"/>
            <person name="Doyle S."/>
        </authorList>
    </citation>
    <scope>NUCLEOTIDE SEQUENCE [LARGE SCALE GENOMIC DNA]</scope>
    <source>
        <strain evidence="5 11">NCTC8181</strain>
        <strain evidence="6 12">NCTC8185</strain>
    </source>
</reference>
<organism evidence="2 9">
    <name type="scientific">Streptococcus agalactiae</name>
    <dbReference type="NCBI Taxonomy" id="1311"/>
    <lineage>
        <taxon>Bacteria</taxon>
        <taxon>Bacillati</taxon>
        <taxon>Bacillota</taxon>
        <taxon>Bacilli</taxon>
        <taxon>Lactobacillales</taxon>
        <taxon>Streptococcaceae</taxon>
        <taxon>Streptococcus</taxon>
    </lineage>
</organism>
<dbReference type="EMBL" id="UHEQ01000004">
    <property type="protein sequence ID" value="SUN13018.1"/>
    <property type="molecule type" value="Genomic_DNA"/>
</dbReference>
<dbReference type="Proteomes" id="UP000268870">
    <property type="component" value="Chromosome"/>
</dbReference>
<dbReference type="KEGG" id="sage:EN72_03480"/>
<dbReference type="Proteomes" id="UP000035174">
    <property type="component" value="Unassembled WGS sequence"/>
</dbReference>
<dbReference type="Proteomes" id="UP000250200">
    <property type="component" value="Unassembled WGS sequence"/>
</dbReference>
<accession>A0A0E1ELM2</accession>
<evidence type="ECO:0000313" key="9">
    <source>
        <dbReference type="Proteomes" id="UP000035346"/>
    </source>
</evidence>
<evidence type="ECO:0000313" key="12">
    <source>
        <dbReference type="Proteomes" id="UP000254076"/>
    </source>
</evidence>
<dbReference type="EMBL" id="LCVB01000001">
    <property type="protein sequence ID" value="KLJ32064.1"/>
    <property type="molecule type" value="Genomic_DNA"/>
</dbReference>
<evidence type="ECO:0000313" key="8">
    <source>
        <dbReference type="Proteomes" id="UP000035174"/>
    </source>
</evidence>
<dbReference type="Proteomes" id="UP000256718">
    <property type="component" value="Unassembled WGS sequence"/>
</dbReference>
<evidence type="ECO:0000313" key="6">
    <source>
        <dbReference type="EMBL" id="SUN13018.1"/>
    </source>
</evidence>
<reference evidence="7 14" key="5">
    <citation type="submission" date="2018-12" db="EMBL/GenBank/DDBJ databases">
        <authorList>
            <consortium name="Pathogen Informatics"/>
        </authorList>
    </citation>
    <scope>NUCLEOTIDE SEQUENCE [LARGE SCALE GENOMIC DNA]</scope>
    <source>
        <strain evidence="7 14">NCTC8184</strain>
    </source>
</reference>
<evidence type="ECO:0000313" key="10">
    <source>
        <dbReference type="Proteomes" id="UP000093122"/>
    </source>
</evidence>
<dbReference type="Proteomes" id="UP000254076">
    <property type="component" value="Unassembled WGS sequence"/>
</dbReference>